<keyword evidence="1" id="KW-1133">Transmembrane helix</keyword>
<evidence type="ECO:0008006" key="4">
    <source>
        <dbReference type="Google" id="ProtNLM"/>
    </source>
</evidence>
<feature type="transmembrane region" description="Helical" evidence="1">
    <location>
        <begin position="107"/>
        <end position="133"/>
    </location>
</feature>
<reference evidence="3" key="1">
    <citation type="submission" date="2023-07" db="EMBL/GenBank/DDBJ databases">
        <title>Chryseobacterium sp. GMJ5 Genome sequencing and assembly.</title>
        <authorList>
            <person name="Jung Y."/>
        </authorList>
    </citation>
    <scope>NUCLEOTIDE SEQUENCE [LARGE SCALE GENOMIC DNA]</scope>
    <source>
        <strain evidence="3">GMJ5</strain>
    </source>
</reference>
<keyword evidence="3" id="KW-1185">Reference proteome</keyword>
<feature type="transmembrane region" description="Helical" evidence="1">
    <location>
        <begin position="197"/>
        <end position="229"/>
    </location>
</feature>
<proteinExistence type="predicted"/>
<accession>A0ABT2VXI1</accession>
<gene>
    <name evidence="2" type="ORF">N0B16_09725</name>
</gene>
<feature type="transmembrane region" description="Helical" evidence="1">
    <location>
        <begin position="241"/>
        <end position="260"/>
    </location>
</feature>
<keyword evidence="1" id="KW-0812">Transmembrane</keyword>
<name>A0ABT2VXI1_9FLAO</name>
<keyword evidence="1" id="KW-0472">Membrane</keyword>
<sequence>MKLQWIFSFLSVLAVLCFLTIKNYQNRVYDWDLPGYLGCLYSAEFPDSPEKVHELTYSSIKKEASPLQYKDISGYVYPNKAVQAFAKNPTSFNEQLPYYRVKVGYNVLILFVYQLGFSAPVSVLLVSIISYFLSGLLLFFILKTLFPDNYLLTSLLTVGILLLPPLQFISRIPCPDMLGFLFLLIFLLGLLKKWNQWMLFLVFLITILIRPDYIIFALSYFFTLVIYTFITDNRKVDFKAFLQGIILLSLYIFIINYYHYPGWNALFYDSFIERRVFISRQSAHFTVHDYFEILFNKLINFKKVTISAVAIVALIFYFSKDLWVRVISVFIFANIYLKFLFFPDSATIRFFLGFVILLFILLLYALSKKYNGFKLDKIP</sequence>
<comment type="caution">
    <text evidence="2">The sequence shown here is derived from an EMBL/GenBank/DDBJ whole genome shotgun (WGS) entry which is preliminary data.</text>
</comment>
<feature type="transmembrane region" description="Helical" evidence="1">
    <location>
        <begin position="299"/>
        <end position="317"/>
    </location>
</feature>
<organism evidence="2 3">
    <name type="scientific">Chryseobacterium gilvum</name>
    <dbReference type="NCBI Taxonomy" id="2976534"/>
    <lineage>
        <taxon>Bacteria</taxon>
        <taxon>Pseudomonadati</taxon>
        <taxon>Bacteroidota</taxon>
        <taxon>Flavobacteriia</taxon>
        <taxon>Flavobacteriales</taxon>
        <taxon>Weeksellaceae</taxon>
        <taxon>Chryseobacterium group</taxon>
        <taxon>Chryseobacterium</taxon>
    </lineage>
</organism>
<evidence type="ECO:0000313" key="2">
    <source>
        <dbReference type="EMBL" id="MCU7614712.1"/>
    </source>
</evidence>
<protein>
    <recommendedName>
        <fullName evidence="4">Glycosyltransferase RgtA/B/C/D-like domain-containing protein</fullName>
    </recommendedName>
</protein>
<feature type="transmembrane region" description="Helical" evidence="1">
    <location>
        <begin position="348"/>
        <end position="367"/>
    </location>
</feature>
<feature type="transmembrane region" description="Helical" evidence="1">
    <location>
        <begin position="6"/>
        <end position="24"/>
    </location>
</feature>
<feature type="transmembrane region" description="Helical" evidence="1">
    <location>
        <begin position="145"/>
        <end position="163"/>
    </location>
</feature>
<dbReference type="EMBL" id="JAOTEN010000002">
    <property type="protein sequence ID" value="MCU7614712.1"/>
    <property type="molecule type" value="Genomic_DNA"/>
</dbReference>
<feature type="transmembrane region" description="Helical" evidence="1">
    <location>
        <begin position="175"/>
        <end position="191"/>
    </location>
</feature>
<evidence type="ECO:0000256" key="1">
    <source>
        <dbReference type="SAM" id="Phobius"/>
    </source>
</evidence>
<dbReference type="RefSeq" id="WP_262990653.1">
    <property type="nucleotide sequence ID" value="NZ_JAOTEN010000002.1"/>
</dbReference>
<evidence type="ECO:0000313" key="3">
    <source>
        <dbReference type="Proteomes" id="UP001208114"/>
    </source>
</evidence>
<feature type="transmembrane region" description="Helical" evidence="1">
    <location>
        <begin position="322"/>
        <end position="342"/>
    </location>
</feature>
<dbReference type="Proteomes" id="UP001208114">
    <property type="component" value="Unassembled WGS sequence"/>
</dbReference>